<dbReference type="EMBL" id="PSNW01000001">
    <property type="protein sequence ID" value="PPE75845.1"/>
    <property type="molecule type" value="Genomic_DNA"/>
</dbReference>
<keyword evidence="4" id="KW-1185">Reference proteome</keyword>
<evidence type="ECO:0000256" key="2">
    <source>
        <dbReference type="SAM" id="MobiDB-lite"/>
    </source>
</evidence>
<dbReference type="InterPro" id="IPR012875">
    <property type="entry name" value="SDHF4"/>
</dbReference>
<organism evidence="3 4">
    <name type="scientific">Solimonas fluminis</name>
    <dbReference type="NCBI Taxonomy" id="2086571"/>
    <lineage>
        <taxon>Bacteria</taxon>
        <taxon>Pseudomonadati</taxon>
        <taxon>Pseudomonadota</taxon>
        <taxon>Gammaproteobacteria</taxon>
        <taxon>Nevskiales</taxon>
        <taxon>Nevskiaceae</taxon>
        <taxon>Solimonas</taxon>
    </lineage>
</organism>
<dbReference type="Proteomes" id="UP000238220">
    <property type="component" value="Unassembled WGS sequence"/>
</dbReference>
<dbReference type="AlphaFoldDB" id="A0A2S5TLH7"/>
<accession>A0A2S5TLH7</accession>
<feature type="region of interest" description="Disordered" evidence="2">
    <location>
        <begin position="1"/>
        <end position="49"/>
    </location>
</feature>
<evidence type="ECO:0008006" key="5">
    <source>
        <dbReference type="Google" id="ProtNLM"/>
    </source>
</evidence>
<sequence>MVSLAELLEKTQPAAEAEPEPAPEVGGRSDGPDPTRYGDWEKNGRCIDF</sequence>
<comment type="similarity">
    <text evidence="1">Belongs to the SDHAF4 family.</text>
</comment>
<evidence type="ECO:0000313" key="3">
    <source>
        <dbReference type="EMBL" id="PPE75845.1"/>
    </source>
</evidence>
<reference evidence="3 4" key="1">
    <citation type="submission" date="2018-02" db="EMBL/GenBank/DDBJ databases">
        <title>Genome sequencing of Solimonas sp. HR-BB.</title>
        <authorList>
            <person name="Lee Y."/>
            <person name="Jeon C.O."/>
        </authorList>
    </citation>
    <scope>NUCLEOTIDE SEQUENCE [LARGE SCALE GENOMIC DNA]</scope>
    <source>
        <strain evidence="3 4">HR-BB</strain>
    </source>
</reference>
<dbReference type="Pfam" id="PF07896">
    <property type="entry name" value="DUF1674"/>
    <property type="match status" value="1"/>
</dbReference>
<evidence type="ECO:0000256" key="1">
    <source>
        <dbReference type="ARBA" id="ARBA00005701"/>
    </source>
</evidence>
<proteinExistence type="inferred from homology"/>
<gene>
    <name evidence="3" type="ORF">C3942_02875</name>
</gene>
<name>A0A2S5TLH7_9GAMM</name>
<protein>
    <recommendedName>
        <fullName evidence="5">DUF1674 domain-containing protein</fullName>
    </recommendedName>
</protein>
<evidence type="ECO:0000313" key="4">
    <source>
        <dbReference type="Proteomes" id="UP000238220"/>
    </source>
</evidence>
<feature type="compositionally biased region" description="Basic and acidic residues" evidence="2">
    <location>
        <begin position="30"/>
        <end position="49"/>
    </location>
</feature>
<comment type="caution">
    <text evidence="3">The sequence shown here is derived from an EMBL/GenBank/DDBJ whole genome shotgun (WGS) entry which is preliminary data.</text>
</comment>